<dbReference type="Gene3D" id="1.25.40.10">
    <property type="entry name" value="Tetratricopeptide repeat domain"/>
    <property type="match status" value="1"/>
</dbReference>
<keyword evidence="2" id="KW-1133">Transmembrane helix</keyword>
<sequence length="624" mass="71942">MLITSCYSPCLAQENNRDDVYAIFKKSYRKKLSINKQHALLNCALEHAKQANDIPKILKAYDIKTFLFSFKEEKDSTIFYAKKSIELSTIEKDSIKLLYAYNRLANGYRFAEKMDAALNAYEIQLELSQKLANTNMQVNAYNCISLVKRKMGLSFESENIATKAIALIDKQKNKEYYNSYLTALYNGLGIIYKERKEYDQALAYYKNGLSFTDDPSEQNIFLNNIGNIYLKSGSYEKAKYNFQLALDNAYKLNNEKQVARALCNLGGAKYNLNDTLAIDNIAKSLEIRSSLDYKAGMYSSYHQMAKAYKYFKNNNKALEYAGKAYETAKVLNTGEEQLESLKLLIDLGSSNYIQPYIVLRDSMEMLESGATYKYMSLKYNYQKEHQIAQENELKYLGSEVSRKFGENKRVAWKWGLFILGILSVIIGGSAYITYRKKRLAEVYATETRIAKQVHDEIANDIYYTMNKIQHQRIDEETTLHTLDDIYQRSRDISKKNGSLEIDENFSKTLEDLLKSYKTNNNIIITTGINSINWSYIEKQGCITLYRVLQELMTNMSKHSKAKLVKVSFTQNKRKIYIEYWDNGIGTNLKNKSGLSYVENRIKTLGGKIIFDSEINKGFKANIIL</sequence>
<keyword evidence="1" id="KW-0802">TPR repeat</keyword>
<evidence type="ECO:0000256" key="2">
    <source>
        <dbReference type="SAM" id="Phobius"/>
    </source>
</evidence>
<organism evidence="4 5">
    <name type="scientific">Neptunitalea chrysea</name>
    <dbReference type="NCBI Taxonomy" id="1647581"/>
    <lineage>
        <taxon>Bacteria</taxon>
        <taxon>Pseudomonadati</taxon>
        <taxon>Bacteroidota</taxon>
        <taxon>Flavobacteriia</taxon>
        <taxon>Flavobacteriales</taxon>
        <taxon>Flavobacteriaceae</taxon>
        <taxon>Neptunitalea</taxon>
    </lineage>
</organism>
<dbReference type="InterPro" id="IPR019734">
    <property type="entry name" value="TPR_rpt"/>
</dbReference>
<evidence type="ECO:0000259" key="3">
    <source>
        <dbReference type="Pfam" id="PF02518"/>
    </source>
</evidence>
<dbReference type="Pfam" id="PF02518">
    <property type="entry name" value="HATPase_c"/>
    <property type="match status" value="1"/>
</dbReference>
<feature type="repeat" description="TPR" evidence="1">
    <location>
        <begin position="182"/>
        <end position="215"/>
    </location>
</feature>
<evidence type="ECO:0000313" key="5">
    <source>
        <dbReference type="Proteomes" id="UP001143545"/>
    </source>
</evidence>
<dbReference type="AlphaFoldDB" id="A0A9W6EWT9"/>
<dbReference type="SMART" id="SM00028">
    <property type="entry name" value="TPR"/>
    <property type="match status" value="6"/>
</dbReference>
<dbReference type="Proteomes" id="UP001143545">
    <property type="component" value="Unassembled WGS sequence"/>
</dbReference>
<keyword evidence="2" id="KW-0472">Membrane</keyword>
<dbReference type="InterPro" id="IPR036890">
    <property type="entry name" value="HATPase_C_sf"/>
</dbReference>
<name>A0A9W6EWT9_9FLAO</name>
<dbReference type="PROSITE" id="PS50005">
    <property type="entry name" value="TPR"/>
    <property type="match status" value="1"/>
</dbReference>
<proteinExistence type="predicted"/>
<dbReference type="SUPFAM" id="SSF55874">
    <property type="entry name" value="ATPase domain of HSP90 chaperone/DNA topoisomerase II/histidine kinase"/>
    <property type="match status" value="1"/>
</dbReference>
<protein>
    <recommendedName>
        <fullName evidence="3">Histidine kinase/HSP90-like ATPase domain-containing protein</fullName>
    </recommendedName>
</protein>
<accession>A0A9W6EWT9</accession>
<dbReference type="PANTHER" id="PTHR10098">
    <property type="entry name" value="RAPSYN-RELATED"/>
    <property type="match status" value="1"/>
</dbReference>
<gene>
    <name evidence="4" type="ORF">NBRC110019_26590</name>
</gene>
<dbReference type="SUPFAM" id="SSF48452">
    <property type="entry name" value="TPR-like"/>
    <property type="match status" value="2"/>
</dbReference>
<dbReference type="EMBL" id="BRVP01000020">
    <property type="protein sequence ID" value="GLB53618.1"/>
    <property type="molecule type" value="Genomic_DNA"/>
</dbReference>
<keyword evidence="2" id="KW-0812">Transmembrane</keyword>
<reference evidence="4" key="1">
    <citation type="submission" date="2022-07" db="EMBL/GenBank/DDBJ databases">
        <title>Taxonomy of Novel Oxalotrophic and Methylotrophic Bacteria.</title>
        <authorList>
            <person name="Sahin N."/>
            <person name="Tani A."/>
        </authorList>
    </citation>
    <scope>NUCLEOTIDE SEQUENCE</scope>
    <source>
        <strain evidence="4">AM327</strain>
    </source>
</reference>
<dbReference type="InterPro" id="IPR003594">
    <property type="entry name" value="HATPase_dom"/>
</dbReference>
<evidence type="ECO:0000256" key="1">
    <source>
        <dbReference type="PROSITE-ProRule" id="PRU00339"/>
    </source>
</evidence>
<comment type="caution">
    <text evidence="4">The sequence shown here is derived from an EMBL/GenBank/DDBJ whole genome shotgun (WGS) entry which is preliminary data.</text>
</comment>
<keyword evidence="5" id="KW-1185">Reference proteome</keyword>
<evidence type="ECO:0000313" key="4">
    <source>
        <dbReference type="EMBL" id="GLB53618.1"/>
    </source>
</evidence>
<dbReference type="InterPro" id="IPR011990">
    <property type="entry name" value="TPR-like_helical_dom_sf"/>
</dbReference>
<feature type="transmembrane region" description="Helical" evidence="2">
    <location>
        <begin position="411"/>
        <end position="434"/>
    </location>
</feature>
<dbReference type="Gene3D" id="3.30.565.10">
    <property type="entry name" value="Histidine kinase-like ATPase, C-terminal domain"/>
    <property type="match status" value="1"/>
</dbReference>
<feature type="domain" description="Histidine kinase/HSP90-like ATPase" evidence="3">
    <location>
        <begin position="543"/>
        <end position="620"/>
    </location>
</feature>